<dbReference type="InterPro" id="IPR039690">
    <property type="entry name" value="SNRNP25"/>
</dbReference>
<dbReference type="EMBL" id="JARAOO010000002">
    <property type="protein sequence ID" value="KAJ7978963.1"/>
    <property type="molecule type" value="Genomic_DNA"/>
</dbReference>
<protein>
    <submittedName>
        <fullName evidence="2">U11/U12 small nuclear ribonucleoprotein 25 kDa protein</fullName>
    </submittedName>
</protein>
<reference evidence="2" key="1">
    <citation type="journal article" date="2023" name="Science">
        <title>Elucidation of the pathway for biosynthesis of saponin adjuvants from the soapbark tree.</title>
        <authorList>
            <person name="Reed J."/>
            <person name="Orme A."/>
            <person name="El-Demerdash A."/>
            <person name="Owen C."/>
            <person name="Martin L.B.B."/>
            <person name="Misra R.C."/>
            <person name="Kikuchi S."/>
            <person name="Rejzek M."/>
            <person name="Martin A.C."/>
            <person name="Harkess A."/>
            <person name="Leebens-Mack J."/>
            <person name="Louveau T."/>
            <person name="Stephenson M.J."/>
            <person name="Osbourn A."/>
        </authorList>
    </citation>
    <scope>NUCLEOTIDE SEQUENCE</scope>
    <source>
        <strain evidence="2">S10</strain>
    </source>
</reference>
<gene>
    <name evidence="2" type="ORF">O6P43_002413</name>
</gene>
<dbReference type="Gene3D" id="3.10.20.90">
    <property type="entry name" value="Phosphatidylinositol 3-kinase Catalytic Subunit, Chain A, domain 1"/>
    <property type="match status" value="1"/>
</dbReference>
<dbReference type="InterPro" id="IPR040610">
    <property type="entry name" value="SNRNP25_ubiquitin"/>
</dbReference>
<dbReference type="PANTHER" id="PTHR14942:SF9">
    <property type="entry name" value="OS02G0188500 PROTEIN"/>
    <property type="match status" value="1"/>
</dbReference>
<dbReference type="AlphaFoldDB" id="A0AAD7QCF4"/>
<comment type="caution">
    <text evidence="2">The sequence shown here is derived from an EMBL/GenBank/DDBJ whole genome shotgun (WGS) entry which is preliminary data.</text>
</comment>
<accession>A0AAD7QCF4</accession>
<evidence type="ECO:0000313" key="3">
    <source>
        <dbReference type="Proteomes" id="UP001163823"/>
    </source>
</evidence>
<dbReference type="KEGG" id="qsa:O6P43_002413"/>
<dbReference type="CDD" id="cd17058">
    <property type="entry name" value="Ubl_SNRNP25"/>
    <property type="match status" value="1"/>
</dbReference>
<keyword evidence="3" id="KW-1185">Reference proteome</keyword>
<sequence>MILFIFSIDHHLQFLCKKFTNSHNAENKKYPSLSPFLRHDSLRRSLAYHKLPQPCLNLSVLKLDGSCFDVQVPRTAKVAELKEAVERVFSQLQNHREITVSWSHVWGHFCLCYNDQKLVDDKAYIGLYGIHDGDQLRFVRHLSFNYMI</sequence>
<dbReference type="Proteomes" id="UP001163823">
    <property type="component" value="Chromosome 2"/>
</dbReference>
<feature type="domain" description="SNRNP25 ubiquitin-like" evidence="1">
    <location>
        <begin position="57"/>
        <end position="142"/>
    </location>
</feature>
<dbReference type="InterPro" id="IPR029071">
    <property type="entry name" value="Ubiquitin-like_domsf"/>
</dbReference>
<dbReference type="GO" id="GO:0000398">
    <property type="term" value="P:mRNA splicing, via spliceosome"/>
    <property type="evidence" value="ECO:0007669"/>
    <property type="project" value="InterPro"/>
</dbReference>
<dbReference type="SUPFAM" id="SSF54236">
    <property type="entry name" value="Ubiquitin-like"/>
    <property type="match status" value="1"/>
</dbReference>
<evidence type="ECO:0000313" key="2">
    <source>
        <dbReference type="EMBL" id="KAJ7978963.1"/>
    </source>
</evidence>
<dbReference type="PANTHER" id="PTHR14942">
    <property type="entry name" value="U11/U12 SMALL NUCLEAR RIBONUCLEOPROTEIN 25 KDA PROTEIN"/>
    <property type="match status" value="1"/>
</dbReference>
<dbReference type="GO" id="GO:1990904">
    <property type="term" value="C:ribonucleoprotein complex"/>
    <property type="evidence" value="ECO:0007669"/>
    <property type="project" value="UniProtKB-KW"/>
</dbReference>
<keyword evidence="2" id="KW-0687">Ribonucleoprotein</keyword>
<proteinExistence type="predicted"/>
<organism evidence="2 3">
    <name type="scientific">Quillaja saponaria</name>
    <name type="common">Soap bark tree</name>
    <dbReference type="NCBI Taxonomy" id="32244"/>
    <lineage>
        <taxon>Eukaryota</taxon>
        <taxon>Viridiplantae</taxon>
        <taxon>Streptophyta</taxon>
        <taxon>Embryophyta</taxon>
        <taxon>Tracheophyta</taxon>
        <taxon>Spermatophyta</taxon>
        <taxon>Magnoliopsida</taxon>
        <taxon>eudicotyledons</taxon>
        <taxon>Gunneridae</taxon>
        <taxon>Pentapetalae</taxon>
        <taxon>rosids</taxon>
        <taxon>fabids</taxon>
        <taxon>Fabales</taxon>
        <taxon>Quillajaceae</taxon>
        <taxon>Quillaja</taxon>
    </lineage>
</organism>
<name>A0AAD7QCF4_QUISA</name>
<evidence type="ECO:0000259" key="1">
    <source>
        <dbReference type="Pfam" id="PF18036"/>
    </source>
</evidence>
<dbReference type="Pfam" id="PF18036">
    <property type="entry name" value="Ubiquitin_4"/>
    <property type="match status" value="1"/>
</dbReference>